<name>A0A7V8NWS0_9BACT</name>
<dbReference type="PANTHER" id="PTHR33217:SF7">
    <property type="entry name" value="TRANSPOSASE FOR INSERTION SEQUENCE ELEMENT IS1081"/>
    <property type="match status" value="1"/>
</dbReference>
<dbReference type="GO" id="GO:0003677">
    <property type="term" value="F:DNA binding"/>
    <property type="evidence" value="ECO:0007669"/>
    <property type="project" value="UniProtKB-UniRule"/>
</dbReference>
<dbReference type="Proteomes" id="UP000567293">
    <property type="component" value="Unassembled WGS sequence"/>
</dbReference>
<evidence type="ECO:0000256" key="3">
    <source>
        <dbReference type="ARBA" id="ARBA00022578"/>
    </source>
</evidence>
<protein>
    <recommendedName>
        <fullName evidence="6">Mutator family transposase</fullName>
    </recommendedName>
</protein>
<evidence type="ECO:0000256" key="5">
    <source>
        <dbReference type="ARBA" id="ARBA00023172"/>
    </source>
</evidence>
<sequence>MAEKYQTFAKKSTRKFEVLGRKEVAMSVPLPLVEVWEDLQPEVEHLTGIAGLKIIQAVIEDEVTRRVGPRHHPEAASGYLRWGQQPGYVNFCGQKVHIRRPRVRTREGQEVELESYARMQHDGRRQRAVREGLVAGLSTRNYGRAVQSVLDGYGIDKSSVSREFVHASAAQLKELCERKLGELDVVAILIDGIHFGKQVLVVALGIESSGKKQVLGVWQGATENTAVVKDLLEDLVARGLRTERRYLFVIDGAKALRAAIERVFGDRAEVQRCQLHKRRNVAEYLPKNAQGDYDRRIRNAYAMTGYAEAKAELEKIFRQLERINPSAARSLEEGLEETLTVHRLGVGALLRRSLSTTNPIESCLSTVERVARRVKRWHGGDQALRWTATGLLEAERKFRKVRGYREMATLQHKLNPSLAQQVQVA</sequence>
<dbReference type="InterPro" id="IPR001207">
    <property type="entry name" value="Transposase_mutator"/>
</dbReference>
<dbReference type="GO" id="GO:0006313">
    <property type="term" value="P:DNA transposition"/>
    <property type="evidence" value="ECO:0007669"/>
    <property type="project" value="UniProtKB-UniRule"/>
</dbReference>
<evidence type="ECO:0000256" key="1">
    <source>
        <dbReference type="ARBA" id="ARBA00002190"/>
    </source>
</evidence>
<dbReference type="AlphaFoldDB" id="A0A7V8NWS0"/>
<keyword evidence="5 6" id="KW-0233">DNA recombination</keyword>
<comment type="function">
    <text evidence="1 6">Required for the transposition of the insertion element.</text>
</comment>
<dbReference type="Pfam" id="PF00872">
    <property type="entry name" value="Transposase_mut"/>
    <property type="match status" value="1"/>
</dbReference>
<proteinExistence type="inferred from homology"/>
<comment type="caution">
    <text evidence="7">The sequence shown here is derived from an EMBL/GenBank/DDBJ whole genome shotgun (WGS) entry which is preliminary data.</text>
</comment>
<dbReference type="EMBL" id="JACDQQ010002739">
    <property type="protein sequence ID" value="MBA0088901.1"/>
    <property type="molecule type" value="Genomic_DNA"/>
</dbReference>
<accession>A0A7V8NWS0</accession>
<evidence type="ECO:0000256" key="6">
    <source>
        <dbReference type="RuleBase" id="RU365089"/>
    </source>
</evidence>
<gene>
    <name evidence="7" type="ORF">HRJ53_28265</name>
</gene>
<evidence type="ECO:0000256" key="2">
    <source>
        <dbReference type="ARBA" id="ARBA00010961"/>
    </source>
</evidence>
<evidence type="ECO:0000256" key="4">
    <source>
        <dbReference type="ARBA" id="ARBA00023125"/>
    </source>
</evidence>
<keyword evidence="6" id="KW-0814">Transposable element</keyword>
<dbReference type="GO" id="GO:0004803">
    <property type="term" value="F:transposase activity"/>
    <property type="evidence" value="ECO:0007669"/>
    <property type="project" value="UniProtKB-UniRule"/>
</dbReference>
<evidence type="ECO:0000313" key="7">
    <source>
        <dbReference type="EMBL" id="MBA0088901.1"/>
    </source>
</evidence>
<comment type="similarity">
    <text evidence="2 6">Belongs to the transposase mutator family.</text>
</comment>
<keyword evidence="4 6" id="KW-0238">DNA-binding</keyword>
<keyword evidence="8" id="KW-1185">Reference proteome</keyword>
<reference evidence="7" key="1">
    <citation type="submission" date="2020-06" db="EMBL/GenBank/DDBJ databases">
        <title>Legume-microbial interactions unlock mineral nutrients during tropical forest succession.</title>
        <authorList>
            <person name="Epihov D.Z."/>
        </authorList>
    </citation>
    <scope>NUCLEOTIDE SEQUENCE [LARGE SCALE GENOMIC DNA]</scope>
    <source>
        <strain evidence="7">Pan2503</strain>
    </source>
</reference>
<organism evidence="7 8">
    <name type="scientific">Candidatus Acidiferrum panamense</name>
    <dbReference type="NCBI Taxonomy" id="2741543"/>
    <lineage>
        <taxon>Bacteria</taxon>
        <taxon>Pseudomonadati</taxon>
        <taxon>Acidobacteriota</taxon>
        <taxon>Terriglobia</taxon>
        <taxon>Candidatus Acidiferrales</taxon>
        <taxon>Candidatus Acidiferrum</taxon>
    </lineage>
</organism>
<dbReference type="NCBIfam" id="NF033543">
    <property type="entry name" value="transpos_IS256"/>
    <property type="match status" value="1"/>
</dbReference>
<evidence type="ECO:0000313" key="8">
    <source>
        <dbReference type="Proteomes" id="UP000567293"/>
    </source>
</evidence>
<keyword evidence="3 6" id="KW-0815">Transposition</keyword>
<dbReference type="PANTHER" id="PTHR33217">
    <property type="entry name" value="TRANSPOSASE FOR INSERTION SEQUENCE ELEMENT IS1081"/>
    <property type="match status" value="1"/>
</dbReference>